<evidence type="ECO:0000256" key="1">
    <source>
        <dbReference type="SAM" id="MobiDB-lite"/>
    </source>
</evidence>
<accession>A0A5B7CLU2</accession>
<reference evidence="2 3" key="1">
    <citation type="submission" date="2019-05" db="EMBL/GenBank/DDBJ databases">
        <title>Another draft genome of Portunus trituberculatus and its Hox gene families provides insights of decapod evolution.</title>
        <authorList>
            <person name="Jeong J.-H."/>
            <person name="Song I."/>
            <person name="Kim S."/>
            <person name="Choi T."/>
            <person name="Kim D."/>
            <person name="Ryu S."/>
            <person name="Kim W."/>
        </authorList>
    </citation>
    <scope>NUCLEOTIDE SEQUENCE [LARGE SCALE GENOMIC DNA]</scope>
    <source>
        <tissue evidence="2">Muscle</tissue>
    </source>
</reference>
<dbReference type="EMBL" id="VSRR010000078">
    <property type="protein sequence ID" value="MPC09654.1"/>
    <property type="molecule type" value="Genomic_DNA"/>
</dbReference>
<evidence type="ECO:0000313" key="2">
    <source>
        <dbReference type="EMBL" id="MPC09654.1"/>
    </source>
</evidence>
<gene>
    <name evidence="2" type="ORF">E2C01_002269</name>
</gene>
<feature type="region of interest" description="Disordered" evidence="1">
    <location>
        <begin position="1"/>
        <end position="28"/>
    </location>
</feature>
<sequence>MTIKGKTSAPEGLTNFPEGSQLLPAGDERAGPRHAVTLAVHSSLADHSLHQDTITCNLILTFIGLLSPSINLPNLITRTQAFSVVS</sequence>
<keyword evidence="3" id="KW-1185">Reference proteome</keyword>
<organism evidence="2 3">
    <name type="scientific">Portunus trituberculatus</name>
    <name type="common">Swimming crab</name>
    <name type="synonym">Neptunus trituberculatus</name>
    <dbReference type="NCBI Taxonomy" id="210409"/>
    <lineage>
        <taxon>Eukaryota</taxon>
        <taxon>Metazoa</taxon>
        <taxon>Ecdysozoa</taxon>
        <taxon>Arthropoda</taxon>
        <taxon>Crustacea</taxon>
        <taxon>Multicrustacea</taxon>
        <taxon>Malacostraca</taxon>
        <taxon>Eumalacostraca</taxon>
        <taxon>Eucarida</taxon>
        <taxon>Decapoda</taxon>
        <taxon>Pleocyemata</taxon>
        <taxon>Brachyura</taxon>
        <taxon>Eubrachyura</taxon>
        <taxon>Portunoidea</taxon>
        <taxon>Portunidae</taxon>
        <taxon>Portuninae</taxon>
        <taxon>Portunus</taxon>
    </lineage>
</organism>
<protein>
    <submittedName>
        <fullName evidence="2">Uncharacterized protein</fullName>
    </submittedName>
</protein>
<name>A0A5B7CLU2_PORTR</name>
<dbReference type="Proteomes" id="UP000324222">
    <property type="component" value="Unassembled WGS sequence"/>
</dbReference>
<evidence type="ECO:0000313" key="3">
    <source>
        <dbReference type="Proteomes" id="UP000324222"/>
    </source>
</evidence>
<comment type="caution">
    <text evidence="2">The sequence shown here is derived from an EMBL/GenBank/DDBJ whole genome shotgun (WGS) entry which is preliminary data.</text>
</comment>
<proteinExistence type="predicted"/>
<dbReference type="AlphaFoldDB" id="A0A5B7CLU2"/>